<dbReference type="InterPro" id="IPR016181">
    <property type="entry name" value="Acyl_CoA_acyltransferase"/>
</dbReference>
<feature type="domain" description="N-acetyltransferase" evidence="1">
    <location>
        <begin position="14"/>
        <end position="167"/>
    </location>
</feature>
<reference evidence="2" key="1">
    <citation type="journal article" date="2019" name="PLoS Negl. Trop. Dis.">
        <title>Revisiting the worldwide diversity of Leptospira species in the environment.</title>
        <authorList>
            <person name="Vincent A.T."/>
            <person name="Schiettekatte O."/>
            <person name="Bourhy P."/>
            <person name="Veyrier F.J."/>
            <person name="Picardeau M."/>
        </authorList>
    </citation>
    <scope>NUCLEOTIDE SEQUENCE [LARGE SCALE GENOMIC DNA]</scope>
    <source>
        <strain evidence="2">201400974</strain>
    </source>
</reference>
<proteinExistence type="predicted"/>
<dbReference type="Pfam" id="PF13673">
    <property type="entry name" value="Acetyltransf_10"/>
    <property type="match status" value="1"/>
</dbReference>
<organism evidence="2 3">
    <name type="scientific">Leptospira ilyithenensis</name>
    <dbReference type="NCBI Taxonomy" id="2484901"/>
    <lineage>
        <taxon>Bacteria</taxon>
        <taxon>Pseudomonadati</taxon>
        <taxon>Spirochaetota</taxon>
        <taxon>Spirochaetia</taxon>
        <taxon>Leptospirales</taxon>
        <taxon>Leptospiraceae</taxon>
        <taxon>Leptospira</taxon>
    </lineage>
</organism>
<comment type="caution">
    <text evidence="2">The sequence shown here is derived from an EMBL/GenBank/DDBJ whole genome shotgun (WGS) entry which is preliminary data.</text>
</comment>
<name>A0A4V6QMT3_9LEPT</name>
<dbReference type="OrthoDB" id="424368at2"/>
<evidence type="ECO:0000259" key="1">
    <source>
        <dbReference type="PROSITE" id="PS51186"/>
    </source>
</evidence>
<keyword evidence="2" id="KW-0808">Transferase</keyword>
<dbReference type="PANTHER" id="PTHR43451:SF1">
    <property type="entry name" value="ACETYLTRANSFERASE"/>
    <property type="match status" value="1"/>
</dbReference>
<sequence>MKLERLYRRSKASMEIRFAKKENLEGIMTMFQETVLNISRNDYSSEQLSAWARISDSKELWLRRISEQYLILCYEENDLLGFASLKDDDYVDLLFVHHKNQRKGIGKLLLNTLRDHVQSLGGKSMKSHVSKTARPLFETLGYKVVSPNIVKIGEVELTNYLMEKEII</sequence>
<dbReference type="CDD" id="cd04301">
    <property type="entry name" value="NAT_SF"/>
    <property type="match status" value="1"/>
</dbReference>
<dbReference type="SUPFAM" id="SSF55729">
    <property type="entry name" value="Acyl-CoA N-acyltransferases (Nat)"/>
    <property type="match status" value="1"/>
</dbReference>
<keyword evidence="3" id="KW-1185">Reference proteome</keyword>
<dbReference type="GO" id="GO:0016747">
    <property type="term" value="F:acyltransferase activity, transferring groups other than amino-acyl groups"/>
    <property type="evidence" value="ECO:0007669"/>
    <property type="project" value="InterPro"/>
</dbReference>
<dbReference type="Proteomes" id="UP000298264">
    <property type="component" value="Unassembled WGS sequence"/>
</dbReference>
<dbReference type="PANTHER" id="PTHR43451">
    <property type="entry name" value="ACETYLTRANSFERASE (GNAT) FAMILY PROTEIN"/>
    <property type="match status" value="1"/>
</dbReference>
<protein>
    <submittedName>
        <fullName evidence="2">GNAT family N-acetyltransferase</fullName>
    </submittedName>
</protein>
<gene>
    <name evidence="2" type="ORF">EHS11_06855</name>
</gene>
<dbReference type="PROSITE" id="PS51186">
    <property type="entry name" value="GNAT"/>
    <property type="match status" value="1"/>
</dbReference>
<dbReference type="AlphaFoldDB" id="A0A4V6QMT3"/>
<dbReference type="EMBL" id="RQHV01000042">
    <property type="protein sequence ID" value="TGN10897.1"/>
    <property type="molecule type" value="Genomic_DNA"/>
</dbReference>
<evidence type="ECO:0000313" key="2">
    <source>
        <dbReference type="EMBL" id="TGN10897.1"/>
    </source>
</evidence>
<accession>A0A4V6QMT3</accession>
<dbReference type="InterPro" id="IPR052564">
    <property type="entry name" value="N-acetyltrans/Recomb-assoc"/>
</dbReference>
<evidence type="ECO:0000313" key="3">
    <source>
        <dbReference type="Proteomes" id="UP000298264"/>
    </source>
</evidence>
<dbReference type="InterPro" id="IPR000182">
    <property type="entry name" value="GNAT_dom"/>
</dbReference>
<dbReference type="Gene3D" id="3.40.630.30">
    <property type="match status" value="1"/>
</dbReference>